<reference evidence="1 2" key="1">
    <citation type="journal article" date="2022" name="Nat. Ecol. Evol.">
        <title>A masculinizing supergene underlies an exaggerated male reproductive morph in a spider.</title>
        <authorList>
            <person name="Hendrickx F."/>
            <person name="De Corte Z."/>
            <person name="Sonet G."/>
            <person name="Van Belleghem S.M."/>
            <person name="Kostlbacher S."/>
            <person name="Vangestel C."/>
        </authorList>
    </citation>
    <scope>NUCLEOTIDE SEQUENCE [LARGE SCALE GENOMIC DNA]</scope>
    <source>
        <strain evidence="1">W744_W776</strain>
    </source>
</reference>
<accession>A0AAV6TF80</accession>
<dbReference type="GO" id="GO:0003677">
    <property type="term" value="F:DNA binding"/>
    <property type="evidence" value="ECO:0007669"/>
    <property type="project" value="InterPro"/>
</dbReference>
<dbReference type="GO" id="GO:0005730">
    <property type="term" value="C:nucleolus"/>
    <property type="evidence" value="ECO:0007669"/>
    <property type="project" value="InterPro"/>
</dbReference>
<protein>
    <recommendedName>
        <fullName evidence="3">Protein SDA1</fullName>
    </recommendedName>
</protein>
<dbReference type="Proteomes" id="UP000827092">
    <property type="component" value="Unassembled WGS sequence"/>
</dbReference>
<feature type="non-terminal residue" evidence="1">
    <location>
        <position position="1"/>
    </location>
</feature>
<feature type="non-terminal residue" evidence="1">
    <location>
        <position position="109"/>
    </location>
</feature>
<dbReference type="EMBL" id="JAFNEN010006070">
    <property type="protein sequence ID" value="KAG8156267.1"/>
    <property type="molecule type" value="Genomic_DNA"/>
</dbReference>
<dbReference type="InterPro" id="IPR007015">
    <property type="entry name" value="DNA_pol_V/MYBBP1A"/>
</dbReference>
<evidence type="ECO:0000313" key="1">
    <source>
        <dbReference type="EMBL" id="KAG8156267.1"/>
    </source>
</evidence>
<dbReference type="Pfam" id="PF04931">
    <property type="entry name" value="DNA_pol_phi"/>
    <property type="match status" value="1"/>
</dbReference>
<evidence type="ECO:0008006" key="3">
    <source>
        <dbReference type="Google" id="ProtNLM"/>
    </source>
</evidence>
<sequence>NLFETEFSEKAYVGFEMVKKVLEGNPKKKIIKVVFSPKFRAVFVKCFLTMKHPMHPAAEVLAKFLSDFVKQNSDPEVQMIVLKVFLQPPGTLLSDQVFQRKEVSTLIQN</sequence>
<organism evidence="1 2">
    <name type="scientific">Oedothorax gibbosus</name>
    <dbReference type="NCBI Taxonomy" id="931172"/>
    <lineage>
        <taxon>Eukaryota</taxon>
        <taxon>Metazoa</taxon>
        <taxon>Ecdysozoa</taxon>
        <taxon>Arthropoda</taxon>
        <taxon>Chelicerata</taxon>
        <taxon>Arachnida</taxon>
        <taxon>Araneae</taxon>
        <taxon>Araneomorphae</taxon>
        <taxon>Entelegynae</taxon>
        <taxon>Araneoidea</taxon>
        <taxon>Linyphiidae</taxon>
        <taxon>Erigoninae</taxon>
        <taxon>Oedothorax</taxon>
    </lineage>
</organism>
<proteinExistence type="predicted"/>
<dbReference type="AlphaFoldDB" id="A0AAV6TF80"/>
<evidence type="ECO:0000313" key="2">
    <source>
        <dbReference type="Proteomes" id="UP000827092"/>
    </source>
</evidence>
<name>A0AAV6TF80_9ARAC</name>
<keyword evidence="2" id="KW-1185">Reference proteome</keyword>
<gene>
    <name evidence="1" type="ORF">JTE90_012605</name>
</gene>
<dbReference type="GO" id="GO:0006355">
    <property type="term" value="P:regulation of DNA-templated transcription"/>
    <property type="evidence" value="ECO:0007669"/>
    <property type="project" value="InterPro"/>
</dbReference>
<comment type="caution">
    <text evidence="1">The sequence shown here is derived from an EMBL/GenBank/DDBJ whole genome shotgun (WGS) entry which is preliminary data.</text>
</comment>